<dbReference type="EMBL" id="BGZK01003198">
    <property type="protein sequence ID" value="GBO98613.1"/>
    <property type="molecule type" value="Genomic_DNA"/>
</dbReference>
<feature type="transmembrane region" description="Helical" evidence="1">
    <location>
        <begin position="97"/>
        <end position="118"/>
    </location>
</feature>
<keyword evidence="1" id="KW-1133">Transmembrane helix</keyword>
<proteinExistence type="predicted"/>
<name>A0A4C1S8V3_EUMVA</name>
<keyword evidence="1" id="KW-0812">Transmembrane</keyword>
<accession>A0A4C1S8V3</accession>
<evidence type="ECO:0000256" key="1">
    <source>
        <dbReference type="SAM" id="Phobius"/>
    </source>
</evidence>
<dbReference type="Proteomes" id="UP000299102">
    <property type="component" value="Unassembled WGS sequence"/>
</dbReference>
<evidence type="ECO:0000313" key="2">
    <source>
        <dbReference type="EMBL" id="GBO98613.1"/>
    </source>
</evidence>
<reference evidence="2 3" key="1">
    <citation type="journal article" date="2019" name="Commun. Biol.">
        <title>The bagworm genome reveals a unique fibroin gene that provides high tensile strength.</title>
        <authorList>
            <person name="Kono N."/>
            <person name="Nakamura H."/>
            <person name="Ohtoshi R."/>
            <person name="Tomita M."/>
            <person name="Numata K."/>
            <person name="Arakawa K."/>
        </authorList>
    </citation>
    <scope>NUCLEOTIDE SEQUENCE [LARGE SCALE GENOMIC DNA]</scope>
</reference>
<protein>
    <submittedName>
        <fullName evidence="2">Uncharacterized protein</fullName>
    </submittedName>
</protein>
<organism evidence="2 3">
    <name type="scientific">Eumeta variegata</name>
    <name type="common">Bagworm moth</name>
    <name type="synonym">Eumeta japonica</name>
    <dbReference type="NCBI Taxonomy" id="151549"/>
    <lineage>
        <taxon>Eukaryota</taxon>
        <taxon>Metazoa</taxon>
        <taxon>Ecdysozoa</taxon>
        <taxon>Arthropoda</taxon>
        <taxon>Hexapoda</taxon>
        <taxon>Insecta</taxon>
        <taxon>Pterygota</taxon>
        <taxon>Neoptera</taxon>
        <taxon>Endopterygota</taxon>
        <taxon>Lepidoptera</taxon>
        <taxon>Glossata</taxon>
        <taxon>Ditrysia</taxon>
        <taxon>Tineoidea</taxon>
        <taxon>Psychidae</taxon>
        <taxon>Oiketicinae</taxon>
        <taxon>Eumeta</taxon>
    </lineage>
</organism>
<keyword evidence="1" id="KW-0472">Membrane</keyword>
<evidence type="ECO:0000313" key="3">
    <source>
        <dbReference type="Proteomes" id="UP000299102"/>
    </source>
</evidence>
<sequence>MSPNVNKSCESEEKNDTMRVLTRPRRLLRPGIRNPVYECFGFTYGCFAAFYGLYLCFTSAKWQTFLFDYPAVCTPSPHTVSAPGVRSVVSRSDADRYFSYFACFYARKWFSIMVLFGFNGFPLRPHMLTSSGPWGRLASLNVTASGQTLLVMVNPFRIKFS</sequence>
<keyword evidence="3" id="KW-1185">Reference proteome</keyword>
<gene>
    <name evidence="2" type="ORF">EVAR_34242_1</name>
</gene>
<feature type="transmembrane region" description="Helical" evidence="1">
    <location>
        <begin position="35"/>
        <end position="57"/>
    </location>
</feature>
<dbReference type="AlphaFoldDB" id="A0A4C1S8V3"/>
<comment type="caution">
    <text evidence="2">The sequence shown here is derived from an EMBL/GenBank/DDBJ whole genome shotgun (WGS) entry which is preliminary data.</text>
</comment>